<comment type="caution">
    <text evidence="1">The sequence shown here is derived from an EMBL/GenBank/DDBJ whole genome shotgun (WGS) entry which is preliminary data.</text>
</comment>
<proteinExistence type="predicted"/>
<keyword evidence="2" id="KW-1185">Reference proteome</keyword>
<evidence type="ECO:0000313" key="1">
    <source>
        <dbReference type="EMBL" id="KAH7903379.1"/>
    </source>
</evidence>
<evidence type="ECO:0000313" key="2">
    <source>
        <dbReference type="Proteomes" id="UP000790377"/>
    </source>
</evidence>
<organism evidence="1 2">
    <name type="scientific">Hygrophoropsis aurantiaca</name>
    <dbReference type="NCBI Taxonomy" id="72124"/>
    <lineage>
        <taxon>Eukaryota</taxon>
        <taxon>Fungi</taxon>
        <taxon>Dikarya</taxon>
        <taxon>Basidiomycota</taxon>
        <taxon>Agaricomycotina</taxon>
        <taxon>Agaricomycetes</taxon>
        <taxon>Agaricomycetidae</taxon>
        <taxon>Boletales</taxon>
        <taxon>Coniophorineae</taxon>
        <taxon>Hygrophoropsidaceae</taxon>
        <taxon>Hygrophoropsis</taxon>
    </lineage>
</organism>
<protein>
    <submittedName>
        <fullName evidence="1">Uncharacterized protein</fullName>
    </submittedName>
</protein>
<reference evidence="1" key="1">
    <citation type="journal article" date="2021" name="New Phytol.">
        <title>Evolutionary innovations through gain and loss of genes in the ectomycorrhizal Boletales.</title>
        <authorList>
            <person name="Wu G."/>
            <person name="Miyauchi S."/>
            <person name="Morin E."/>
            <person name="Kuo A."/>
            <person name="Drula E."/>
            <person name="Varga T."/>
            <person name="Kohler A."/>
            <person name="Feng B."/>
            <person name="Cao Y."/>
            <person name="Lipzen A."/>
            <person name="Daum C."/>
            <person name="Hundley H."/>
            <person name="Pangilinan J."/>
            <person name="Johnson J."/>
            <person name="Barry K."/>
            <person name="LaButti K."/>
            <person name="Ng V."/>
            <person name="Ahrendt S."/>
            <person name="Min B."/>
            <person name="Choi I.G."/>
            <person name="Park H."/>
            <person name="Plett J.M."/>
            <person name="Magnuson J."/>
            <person name="Spatafora J.W."/>
            <person name="Nagy L.G."/>
            <person name="Henrissat B."/>
            <person name="Grigoriev I.V."/>
            <person name="Yang Z.L."/>
            <person name="Xu J."/>
            <person name="Martin F.M."/>
        </authorList>
    </citation>
    <scope>NUCLEOTIDE SEQUENCE</scope>
    <source>
        <strain evidence="1">ATCC 28755</strain>
    </source>
</reference>
<accession>A0ACB7ZRR7</accession>
<dbReference type="Proteomes" id="UP000790377">
    <property type="component" value="Unassembled WGS sequence"/>
</dbReference>
<feature type="non-terminal residue" evidence="1">
    <location>
        <position position="688"/>
    </location>
</feature>
<name>A0ACB7ZRR7_9AGAM</name>
<sequence>MYPGAAQQYHYGQSFLENFNADQFSEQRKTNLFYPFASKEDWQVGAWLSRSRLSVAAIDSFLSLPLIRTLPLSFRSAQQLRGRIELLPSGPKWRYRVLKTSTPTKTPVRLFWRDPLECIEALFNNPLFHNKLDLVPRRVYRSEERLVRVYSEWMTGDTAWDMQERLPDGATLLGVMLSSDKTTVSALTGDRCAHPLLIGLANIFKDVRLKASSNAFLLTALLPIPKFIHTKKRICGVLTDRLIHESLDIVLEPLKKAAASGAMLADPAGQDTIAQLGKITESPSNIKEYFKEAQKLRLNGVDKPFWSDYALADPYLFLNPEPLHYWHKFSWDHEVRWAINIVGAAEIDYRFSILHPATGFRQFKEGISALKKVTGRTQRDVQRYLVGVIAGCAPRGVVIAIRALIEFRYLGQAPEIDDNDCDKLLGSLQEFHHHKSAVIKAGGRRGKNGTITDWHIPKLELLQSVVPSIRRSGVPAQWSADPTEHAHVIVIKNPARGSNNNDYDPQICRFLDRTDRCFRFEMATSLQEARNQSQDDSDSEDGGDDNYNVENGDEDTKLYSAIMSLGAPSRSLTDYFAKALALQENHAVPLPTRTFANNSTAIHISRDPVRTRVLIDDVAEQFRIPDLRAALGDYLLRDREPGNVHTIGGQRRSAANCQLPFKHLQIWHKIRLQQFSFHDCKNILPAQT</sequence>
<gene>
    <name evidence="1" type="ORF">BJ138DRAFT_1020738</name>
</gene>
<dbReference type="EMBL" id="MU269013">
    <property type="protein sequence ID" value="KAH7903379.1"/>
    <property type="molecule type" value="Genomic_DNA"/>
</dbReference>